<protein>
    <recommendedName>
        <fullName evidence="2">Bulb-type lectin domain-containing protein</fullName>
    </recommendedName>
</protein>
<dbReference type="Gene3D" id="2.90.10.10">
    <property type="entry name" value="Bulb-type lectin domain"/>
    <property type="match status" value="1"/>
</dbReference>
<dbReference type="InParanoid" id="A0A3N0VKP7"/>
<evidence type="ECO:0000256" key="1">
    <source>
        <dbReference type="SAM" id="MobiDB-lite"/>
    </source>
</evidence>
<dbReference type="SUPFAM" id="SSF51110">
    <property type="entry name" value="alpha-D-mannose-specific plant lectins"/>
    <property type="match status" value="2"/>
</dbReference>
<gene>
    <name evidence="3" type="ORF">ED208_01805</name>
</gene>
<evidence type="ECO:0000259" key="2">
    <source>
        <dbReference type="PROSITE" id="PS50927"/>
    </source>
</evidence>
<evidence type="ECO:0000313" key="4">
    <source>
        <dbReference type="Proteomes" id="UP000282106"/>
    </source>
</evidence>
<keyword evidence="4" id="KW-1185">Reference proteome</keyword>
<feature type="domain" description="Bulb-type lectin" evidence="2">
    <location>
        <begin position="364"/>
        <end position="475"/>
    </location>
</feature>
<organism evidence="3 4">
    <name type="scientific">Stagnimonas aquatica</name>
    <dbReference type="NCBI Taxonomy" id="2689987"/>
    <lineage>
        <taxon>Bacteria</taxon>
        <taxon>Pseudomonadati</taxon>
        <taxon>Pseudomonadota</taxon>
        <taxon>Gammaproteobacteria</taxon>
        <taxon>Nevskiales</taxon>
        <taxon>Nevskiaceae</taxon>
        <taxon>Stagnimonas</taxon>
    </lineage>
</organism>
<comment type="caution">
    <text evidence="3">The sequence shown here is derived from an EMBL/GenBank/DDBJ whole genome shotgun (WGS) entry which is preliminary data.</text>
</comment>
<dbReference type="InterPro" id="IPR001480">
    <property type="entry name" value="Bulb-type_lectin_dom"/>
</dbReference>
<dbReference type="PROSITE" id="PS50927">
    <property type="entry name" value="BULB_LECTIN"/>
    <property type="match status" value="1"/>
</dbReference>
<dbReference type="EMBL" id="RJVO01000001">
    <property type="protein sequence ID" value="ROH93284.1"/>
    <property type="molecule type" value="Genomic_DNA"/>
</dbReference>
<name>A0A3N0VKP7_9GAMM</name>
<reference evidence="3 4" key="1">
    <citation type="submission" date="2018-10" db="EMBL/GenBank/DDBJ databases">
        <authorList>
            <person name="Chen W.-M."/>
        </authorList>
    </citation>
    <scope>NUCLEOTIDE SEQUENCE [LARGE SCALE GENOMIC DNA]</scope>
    <source>
        <strain evidence="3 4">THS-13</strain>
    </source>
</reference>
<evidence type="ECO:0000313" key="3">
    <source>
        <dbReference type="EMBL" id="ROH93284.1"/>
    </source>
</evidence>
<dbReference type="Gene3D" id="2.90.10.30">
    <property type="match status" value="3"/>
</dbReference>
<accession>A0A3N0VKP7</accession>
<feature type="compositionally biased region" description="Polar residues" evidence="1">
    <location>
        <begin position="812"/>
        <end position="822"/>
    </location>
</feature>
<dbReference type="Proteomes" id="UP000282106">
    <property type="component" value="Unassembled WGS sequence"/>
</dbReference>
<sequence length="897" mass="99566">MLRRGHSLLSHEKRYRLVFQHDGEVVIYCLTGNRPVYSSKSQWLDAHELVLDTVGTVLLKGAGKSIALWSGPPSVGGLPHFTDNGLIEFGESGGNTGYVAPRVPQPKSLLCNGETLTTSRHPMLVSSNGIYQLECLKGRPQVLQWPFSRDALVLRRTDGASFHPWEFWSSGNGISKLKLDFGAVCPITDDGAIISGLYQHRRCDYLELLDSGALVVRSLKGDISWASERFCLISENPMFLPPGAPSNLGHRPDVLHKKQRIISQNGDYQFRLNEDGNAALTRISDGFVLFETRTRISDEAELCVTADGRILLESIAGASRTRVLSITTPHNTSGVLSLTNDGNLVYQAKVYGQPSGAVLWQALKSELKGGEQLRKGEKLVSPNRRYSLVFNEDGNAQLLVNADRSVLFETATRVDGDGKLVLQAHDGNLVVCKANGDAAWGADAHKRGFTSIQLTDQGQLRFLRGDQPDSDFKFPLSSLRSDRTLKKTRTLISPNGRYSLQTSGGNRVVLLDLLTQEIRYDSADMSGDEAVLTVSEDRLVFREQGREKSHHAVEVTDAGSLVVRFTEASGEAWRPPSATWSGDRPLVAGDRLLSPGRRFELIVRDDGFDVVRRADRHVVYTAGAGSAKDGHKGSLVVVDNELLFKHGEEIRWRTNTRSAWSHLEVSDSGVLKLVDRGNVIWSSRRIACIAWGSLVWDPRTLPMIGQWYVDGPMLKVEYKRRSRDGRITLVLSEDASLVQSLWVQMASETLPAAVRDLATREGIPTGKMEELIGSWSKGDLSPKEIPHLAMWAHRQGLDHVVWTNLPEKLPNGHSQGQPTPTQAKKPKSDSELDQEKSQVLAYLKELVAADALHHKSHARDGKRFLAEQYIRRTPEQIATGFRKDIEEKLGWTFDPHF</sequence>
<dbReference type="AlphaFoldDB" id="A0A3N0VKP7"/>
<proteinExistence type="predicted"/>
<dbReference type="InterPro" id="IPR036426">
    <property type="entry name" value="Bulb-type_lectin_dom_sf"/>
</dbReference>
<feature type="region of interest" description="Disordered" evidence="1">
    <location>
        <begin position="805"/>
        <end position="834"/>
    </location>
</feature>